<comment type="caution">
    <text evidence="6">The sequence shown here is derived from an EMBL/GenBank/DDBJ whole genome shotgun (WGS) entry which is preliminary data.</text>
</comment>
<evidence type="ECO:0000313" key="7">
    <source>
        <dbReference type="EMBL" id="MER5078398.1"/>
    </source>
</evidence>
<dbReference type="GO" id="GO:0008967">
    <property type="term" value="F:phosphoglycolate phosphatase activity"/>
    <property type="evidence" value="ECO:0007669"/>
    <property type="project" value="UniProtKB-EC"/>
</dbReference>
<keyword evidence="5" id="KW-0479">Metal-binding</keyword>
<comment type="similarity">
    <text evidence="3">Belongs to the HAD-like hydrolase superfamily. CbbY/CbbZ/Gph/YieH family.</text>
</comment>
<dbReference type="EC" id="3.1.3.18" evidence="4"/>
<dbReference type="InterPro" id="IPR023214">
    <property type="entry name" value="HAD_sf"/>
</dbReference>
<dbReference type="EMBL" id="JAGSRH010000028">
    <property type="protein sequence ID" value="MER5078398.1"/>
    <property type="molecule type" value="Genomic_DNA"/>
</dbReference>
<comment type="pathway">
    <text evidence="2">Organic acid metabolism; glycolate biosynthesis; glycolate from 2-phosphoglycolate: step 1/1.</text>
</comment>
<dbReference type="Gene3D" id="3.40.50.1000">
    <property type="entry name" value="HAD superfamily/HAD-like"/>
    <property type="match status" value="1"/>
</dbReference>
<organism evidence="6">
    <name type="scientific">Providencia stuartii</name>
    <dbReference type="NCBI Taxonomy" id="588"/>
    <lineage>
        <taxon>Bacteria</taxon>
        <taxon>Pseudomonadati</taxon>
        <taxon>Pseudomonadota</taxon>
        <taxon>Gammaproteobacteria</taxon>
        <taxon>Enterobacterales</taxon>
        <taxon>Morganellaceae</taxon>
        <taxon>Providencia</taxon>
    </lineage>
</organism>
<name>A0AAI9I011_PROST</name>
<dbReference type="PANTHER" id="PTHR43434:SF1">
    <property type="entry name" value="PHOSPHOGLYCOLATE PHOSPHATASE"/>
    <property type="match status" value="1"/>
</dbReference>
<dbReference type="GO" id="GO:0006281">
    <property type="term" value="P:DNA repair"/>
    <property type="evidence" value="ECO:0007669"/>
    <property type="project" value="TreeGrafter"/>
</dbReference>
<dbReference type="SFLD" id="SFLDS00003">
    <property type="entry name" value="Haloacid_Dehalogenase"/>
    <property type="match status" value="1"/>
</dbReference>
<dbReference type="SFLD" id="SFLDG01129">
    <property type="entry name" value="C1.5:_HAD__Beta-PGM__Phosphata"/>
    <property type="match status" value="1"/>
</dbReference>
<dbReference type="PANTHER" id="PTHR43434">
    <property type="entry name" value="PHOSPHOGLYCOLATE PHOSPHATASE"/>
    <property type="match status" value="1"/>
</dbReference>
<dbReference type="Gene3D" id="1.10.150.240">
    <property type="entry name" value="Putative phosphatase, domain 2"/>
    <property type="match status" value="1"/>
</dbReference>
<evidence type="ECO:0000256" key="1">
    <source>
        <dbReference type="ARBA" id="ARBA00000830"/>
    </source>
</evidence>
<evidence type="ECO:0000256" key="5">
    <source>
        <dbReference type="ARBA" id="ARBA00022723"/>
    </source>
</evidence>
<dbReference type="RefSeq" id="WP_154624036.1">
    <property type="nucleotide sequence ID" value="NZ_CP095443.1"/>
</dbReference>
<accession>A0AAI9I011</accession>
<dbReference type="GO" id="GO:0046872">
    <property type="term" value="F:metal ion binding"/>
    <property type="evidence" value="ECO:0007669"/>
    <property type="project" value="UniProtKB-KW"/>
</dbReference>
<reference evidence="6" key="2">
    <citation type="submission" date="2024-02" db="EMBL/GenBank/DDBJ databases">
        <authorList>
            <consortium name="Clinical and Environmental Microbiology Branch: Whole genome sequencing antimicrobial resistance pathogens in the healthcare setting"/>
        </authorList>
    </citation>
    <scope>NUCLEOTIDE SEQUENCE</scope>
    <source>
        <strain evidence="6">2020GO-00142</strain>
    </source>
</reference>
<dbReference type="AlphaFoldDB" id="A0AAI9I011"/>
<evidence type="ECO:0000256" key="3">
    <source>
        <dbReference type="ARBA" id="ARBA00006171"/>
    </source>
</evidence>
<comment type="catalytic activity">
    <reaction evidence="1">
        <text>2-phosphoglycolate + H2O = glycolate + phosphate</text>
        <dbReference type="Rhea" id="RHEA:14369"/>
        <dbReference type="ChEBI" id="CHEBI:15377"/>
        <dbReference type="ChEBI" id="CHEBI:29805"/>
        <dbReference type="ChEBI" id="CHEBI:43474"/>
        <dbReference type="ChEBI" id="CHEBI:58033"/>
        <dbReference type="EC" id="3.1.3.18"/>
    </reaction>
</comment>
<evidence type="ECO:0000313" key="8">
    <source>
        <dbReference type="Proteomes" id="UP001495779"/>
    </source>
</evidence>
<dbReference type="Proteomes" id="UP001495779">
    <property type="component" value="Unassembled WGS sequence"/>
</dbReference>
<keyword evidence="6" id="KW-0378">Hydrolase</keyword>
<sequence>MGKSHVIWDWNGTLLDDVHISLLAANKVFNQLGFKELSLHEYRENYSVPVNIFYHNVMGREPTKSEWQTIGDVFNQYYKPNVRTAYLSRGAIEALQYRNKNKFTQSVCSLMEQDELNQSIFDTQVSSYFNLVEGRTLPLLKKGKSEQLSLHIKKLNILPSRCVVVGDAADDALSAFEVGAKAILYTGGTHCAENLAKTGAYLVDSLLGAAMLAEDIV</sequence>
<evidence type="ECO:0000256" key="4">
    <source>
        <dbReference type="ARBA" id="ARBA00013078"/>
    </source>
</evidence>
<dbReference type="GO" id="GO:0005829">
    <property type="term" value="C:cytosol"/>
    <property type="evidence" value="ECO:0007669"/>
    <property type="project" value="TreeGrafter"/>
</dbReference>
<reference evidence="7 8" key="1">
    <citation type="submission" date="2021-04" db="EMBL/GenBank/DDBJ databases">
        <title>Determining the burden of carbapenem-resistant Enterobacterales from a tertiary public heath setting in Bangladesh: a clinical, epidemiological, and molecular study.</title>
        <authorList>
            <person name="Farzana R."/>
            <person name="Walsh T.R."/>
        </authorList>
    </citation>
    <scope>NUCLEOTIDE SEQUENCE [LARGE SCALE GENOMIC DNA]</scope>
    <source>
        <strain evidence="7">Dmpro_s316</strain>
        <strain evidence="8">dmpro_s316</strain>
    </source>
</reference>
<dbReference type="InterPro" id="IPR036412">
    <property type="entry name" value="HAD-like_sf"/>
</dbReference>
<gene>
    <name evidence="6" type="ORF">JRA39_001956</name>
    <name evidence="7" type="ORF">KDV35_16265</name>
</gene>
<protein>
    <recommendedName>
        <fullName evidence="4">phosphoglycolate phosphatase</fullName>
        <ecNumber evidence="4">3.1.3.18</ecNumber>
    </recommendedName>
</protein>
<dbReference type="SUPFAM" id="SSF56784">
    <property type="entry name" value="HAD-like"/>
    <property type="match status" value="1"/>
</dbReference>
<dbReference type="InterPro" id="IPR023198">
    <property type="entry name" value="PGP-like_dom2"/>
</dbReference>
<dbReference type="EMBL" id="AAZDVE040000012">
    <property type="protein sequence ID" value="EMP9432907.1"/>
    <property type="molecule type" value="Genomic_DNA"/>
</dbReference>
<dbReference type="InterPro" id="IPR041492">
    <property type="entry name" value="HAD_2"/>
</dbReference>
<dbReference type="Pfam" id="PF13419">
    <property type="entry name" value="HAD_2"/>
    <property type="match status" value="1"/>
</dbReference>
<evidence type="ECO:0000256" key="2">
    <source>
        <dbReference type="ARBA" id="ARBA00004818"/>
    </source>
</evidence>
<evidence type="ECO:0000313" key="6">
    <source>
        <dbReference type="EMBL" id="EMP9432907.1"/>
    </source>
</evidence>
<dbReference type="InterPro" id="IPR050155">
    <property type="entry name" value="HAD-like_hydrolase_sf"/>
</dbReference>
<proteinExistence type="inferred from homology"/>